<organism evidence="2 3">
    <name type="scientific">Plakobranchus ocellatus</name>
    <dbReference type="NCBI Taxonomy" id="259542"/>
    <lineage>
        <taxon>Eukaryota</taxon>
        <taxon>Metazoa</taxon>
        <taxon>Spiralia</taxon>
        <taxon>Lophotrochozoa</taxon>
        <taxon>Mollusca</taxon>
        <taxon>Gastropoda</taxon>
        <taxon>Heterobranchia</taxon>
        <taxon>Euthyneura</taxon>
        <taxon>Panpulmonata</taxon>
        <taxon>Sacoglossa</taxon>
        <taxon>Placobranchoidea</taxon>
        <taxon>Plakobranchidae</taxon>
        <taxon>Plakobranchus</taxon>
    </lineage>
</organism>
<dbReference type="Proteomes" id="UP000735302">
    <property type="component" value="Unassembled WGS sequence"/>
</dbReference>
<feature type="compositionally biased region" description="Basic and acidic residues" evidence="1">
    <location>
        <begin position="80"/>
        <end position="92"/>
    </location>
</feature>
<feature type="region of interest" description="Disordered" evidence="1">
    <location>
        <begin position="64"/>
        <end position="92"/>
    </location>
</feature>
<keyword evidence="3" id="KW-1185">Reference proteome</keyword>
<dbReference type="EMBL" id="BLXT01001405">
    <property type="protein sequence ID" value="GFN85352.1"/>
    <property type="molecule type" value="Genomic_DNA"/>
</dbReference>
<evidence type="ECO:0000313" key="3">
    <source>
        <dbReference type="Proteomes" id="UP000735302"/>
    </source>
</evidence>
<evidence type="ECO:0000313" key="2">
    <source>
        <dbReference type="EMBL" id="GFN85352.1"/>
    </source>
</evidence>
<feature type="compositionally biased region" description="Basic residues" evidence="1">
    <location>
        <begin position="68"/>
        <end position="79"/>
    </location>
</feature>
<name>A0AAV3YS18_9GAST</name>
<sequence length="92" mass="10740">MSYQLRVRLNTALDKNLEDESNIVREAPTIRQHKRRSCTTQKEEIWSNSKLKSNSLSAYNAMLTGDKLKKRREAAKKDKKNGDDAKSQWKMK</sequence>
<comment type="caution">
    <text evidence="2">The sequence shown here is derived from an EMBL/GenBank/DDBJ whole genome shotgun (WGS) entry which is preliminary data.</text>
</comment>
<proteinExistence type="predicted"/>
<protein>
    <submittedName>
        <fullName evidence="2">Uncharacterized protein</fullName>
    </submittedName>
</protein>
<gene>
    <name evidence="2" type="ORF">PoB_001185800</name>
</gene>
<accession>A0AAV3YS18</accession>
<reference evidence="2 3" key="1">
    <citation type="journal article" date="2021" name="Elife">
        <title>Chloroplast acquisition without the gene transfer in kleptoplastic sea slugs, Plakobranchus ocellatus.</title>
        <authorList>
            <person name="Maeda T."/>
            <person name="Takahashi S."/>
            <person name="Yoshida T."/>
            <person name="Shimamura S."/>
            <person name="Takaki Y."/>
            <person name="Nagai Y."/>
            <person name="Toyoda A."/>
            <person name="Suzuki Y."/>
            <person name="Arimoto A."/>
            <person name="Ishii H."/>
            <person name="Satoh N."/>
            <person name="Nishiyama T."/>
            <person name="Hasebe M."/>
            <person name="Maruyama T."/>
            <person name="Minagawa J."/>
            <person name="Obokata J."/>
            <person name="Shigenobu S."/>
        </authorList>
    </citation>
    <scope>NUCLEOTIDE SEQUENCE [LARGE SCALE GENOMIC DNA]</scope>
</reference>
<dbReference type="AlphaFoldDB" id="A0AAV3YS18"/>
<evidence type="ECO:0000256" key="1">
    <source>
        <dbReference type="SAM" id="MobiDB-lite"/>
    </source>
</evidence>